<dbReference type="Pfam" id="PF01504">
    <property type="entry name" value="PIP5K"/>
    <property type="match status" value="2"/>
</dbReference>
<evidence type="ECO:0000256" key="2">
    <source>
        <dbReference type="ARBA" id="ARBA00022679"/>
    </source>
</evidence>
<comment type="caution">
    <text evidence="11">The sequence shown here is derived from an EMBL/GenBank/DDBJ whole genome shotgun (WGS) entry which is preliminary data.</text>
</comment>
<dbReference type="CDD" id="cd03334">
    <property type="entry name" value="Fab1_TCP"/>
    <property type="match status" value="1"/>
</dbReference>
<feature type="region of interest" description="Disordered" evidence="9">
    <location>
        <begin position="113"/>
        <end position="213"/>
    </location>
</feature>
<gene>
    <name evidence="11" type="ORF">F8388_000897</name>
</gene>
<feature type="compositionally biased region" description="Low complexity" evidence="9">
    <location>
        <begin position="650"/>
        <end position="664"/>
    </location>
</feature>
<dbReference type="FunFam" id="3.30.800.10:FF:000007">
    <property type="entry name" value="Putative 1-phosphatidylinositol-4-phosphate 5-kinase/ zinc ion binding family"/>
    <property type="match status" value="1"/>
</dbReference>
<evidence type="ECO:0000313" key="12">
    <source>
        <dbReference type="Proteomes" id="UP000525078"/>
    </source>
</evidence>
<dbReference type="SUPFAM" id="SSF52029">
    <property type="entry name" value="GroEL apical domain-like"/>
    <property type="match status" value="1"/>
</dbReference>
<reference evidence="11 12" key="1">
    <citation type="journal article" date="2020" name="bioRxiv">
        <title>Sequence and annotation of 42 cannabis genomes reveals extensive copy number variation in cannabinoid synthesis and pathogen resistance genes.</title>
        <authorList>
            <person name="Mckernan K.J."/>
            <person name="Helbert Y."/>
            <person name="Kane L.T."/>
            <person name="Ebling H."/>
            <person name="Zhang L."/>
            <person name="Liu B."/>
            <person name="Eaton Z."/>
            <person name="Mclaughlin S."/>
            <person name="Kingan S."/>
            <person name="Baybayan P."/>
            <person name="Concepcion G."/>
            <person name="Jordan M."/>
            <person name="Riva A."/>
            <person name="Barbazuk W."/>
            <person name="Harkins T."/>
        </authorList>
    </citation>
    <scope>NUCLEOTIDE SEQUENCE [LARGE SCALE GENOMIC DNA]</scope>
    <source>
        <strain evidence="12">cv. Jamaican Lion 4</strain>
        <tissue evidence="11">Leaf</tissue>
    </source>
</reference>
<comment type="subunit">
    <text evidence="6">Component of the PI(3,5)P2 regulatory complex at least composed of ATG18, SAC/FIG4, FAB1 and VAC14.</text>
</comment>
<feature type="region of interest" description="Disordered" evidence="9">
    <location>
        <begin position="514"/>
        <end position="543"/>
    </location>
</feature>
<feature type="domain" description="PIPK" evidence="10">
    <location>
        <begin position="1242"/>
        <end position="1571"/>
    </location>
</feature>
<evidence type="ECO:0000256" key="8">
    <source>
        <dbReference type="PROSITE-ProRule" id="PRU00781"/>
    </source>
</evidence>
<evidence type="ECO:0000313" key="11">
    <source>
        <dbReference type="EMBL" id="KAF4372730.1"/>
    </source>
</evidence>
<keyword evidence="5 8" id="KW-0067">ATP-binding</keyword>
<dbReference type="CDD" id="cd17300">
    <property type="entry name" value="PIPKc_PIKfyve"/>
    <property type="match status" value="1"/>
</dbReference>
<dbReference type="Pfam" id="PF00118">
    <property type="entry name" value="Cpn60_TCP1"/>
    <property type="match status" value="1"/>
</dbReference>
<feature type="compositionally biased region" description="Polar residues" evidence="9">
    <location>
        <begin position="113"/>
        <end position="128"/>
    </location>
</feature>
<feature type="compositionally biased region" description="Acidic residues" evidence="9">
    <location>
        <begin position="146"/>
        <end position="160"/>
    </location>
</feature>
<feature type="compositionally biased region" description="Acidic residues" evidence="9">
    <location>
        <begin position="168"/>
        <end position="177"/>
    </location>
</feature>
<dbReference type="EC" id="2.7.1.150" evidence="1"/>
<dbReference type="FunFam" id="3.30.810.10:FF:000001">
    <property type="entry name" value="1-phosphatidylinositol 3-phosphate 5-kinase FAB1"/>
    <property type="match status" value="1"/>
</dbReference>
<feature type="region of interest" description="Disordered" evidence="9">
    <location>
        <begin position="1029"/>
        <end position="1060"/>
    </location>
</feature>
<dbReference type="InterPro" id="IPR027483">
    <property type="entry name" value="PInositol-4-P-4/5-kinase_C_sf"/>
</dbReference>
<feature type="compositionally biased region" description="Low complexity" evidence="9">
    <location>
        <begin position="1247"/>
        <end position="1262"/>
    </location>
</feature>
<feature type="region of interest" description="Disordered" evidence="9">
    <location>
        <begin position="1247"/>
        <end position="1266"/>
    </location>
</feature>
<dbReference type="InterPro" id="IPR044769">
    <property type="entry name" value="PIKfyve_PIPKc"/>
</dbReference>
<feature type="region of interest" description="Disordered" evidence="9">
    <location>
        <begin position="618"/>
        <end position="677"/>
    </location>
</feature>
<organism evidence="11 12">
    <name type="scientific">Cannabis sativa</name>
    <name type="common">Hemp</name>
    <name type="synonym">Marijuana</name>
    <dbReference type="NCBI Taxonomy" id="3483"/>
    <lineage>
        <taxon>Eukaryota</taxon>
        <taxon>Viridiplantae</taxon>
        <taxon>Streptophyta</taxon>
        <taxon>Embryophyta</taxon>
        <taxon>Tracheophyta</taxon>
        <taxon>Spermatophyta</taxon>
        <taxon>Magnoliopsida</taxon>
        <taxon>eudicotyledons</taxon>
        <taxon>Gunneridae</taxon>
        <taxon>Pentapetalae</taxon>
        <taxon>rosids</taxon>
        <taxon>fabids</taxon>
        <taxon>Rosales</taxon>
        <taxon>Cannabaceae</taxon>
        <taxon>Cannabis</taxon>
    </lineage>
</organism>
<dbReference type="PROSITE" id="PS51455">
    <property type="entry name" value="PIPK"/>
    <property type="match status" value="1"/>
</dbReference>
<dbReference type="Proteomes" id="UP000525078">
    <property type="component" value="Unassembled WGS sequence"/>
</dbReference>
<evidence type="ECO:0000256" key="1">
    <source>
        <dbReference type="ARBA" id="ARBA00012009"/>
    </source>
</evidence>
<feature type="compositionally biased region" description="Low complexity" evidence="9">
    <location>
        <begin position="200"/>
        <end position="210"/>
    </location>
</feature>
<dbReference type="InterPro" id="IPR027409">
    <property type="entry name" value="GroEL-like_apical_dom_sf"/>
</dbReference>
<dbReference type="InterPro" id="IPR002423">
    <property type="entry name" value="Cpn60/GroEL/TCP-1"/>
</dbReference>
<feature type="compositionally biased region" description="Basic and acidic residues" evidence="9">
    <location>
        <begin position="666"/>
        <end position="675"/>
    </location>
</feature>
<dbReference type="GO" id="GO:0046854">
    <property type="term" value="P:phosphatidylinositol phosphate biosynthetic process"/>
    <property type="evidence" value="ECO:0007669"/>
    <property type="project" value="TreeGrafter"/>
</dbReference>
<keyword evidence="2 8" id="KW-0808">Transferase</keyword>
<dbReference type="SMART" id="SM00330">
    <property type="entry name" value="PIPKc"/>
    <property type="match status" value="1"/>
</dbReference>
<dbReference type="InterPro" id="IPR002498">
    <property type="entry name" value="PInositol-4-P-4/5-kinase_core"/>
</dbReference>
<dbReference type="GO" id="GO:0010008">
    <property type="term" value="C:endosome membrane"/>
    <property type="evidence" value="ECO:0007669"/>
    <property type="project" value="TreeGrafter"/>
</dbReference>
<evidence type="ECO:0000256" key="3">
    <source>
        <dbReference type="ARBA" id="ARBA00022741"/>
    </source>
</evidence>
<evidence type="ECO:0000256" key="5">
    <source>
        <dbReference type="ARBA" id="ARBA00022840"/>
    </source>
</evidence>
<dbReference type="GO" id="GO:0005524">
    <property type="term" value="F:ATP binding"/>
    <property type="evidence" value="ECO:0007669"/>
    <property type="project" value="UniProtKB-UniRule"/>
</dbReference>
<dbReference type="InterPro" id="IPR027484">
    <property type="entry name" value="PInositol-4-P-5-kinase_N"/>
</dbReference>
<sequence>MLRIDLEIGSDYMCSMCHNCGVELNKPKEARKIEENVNGLEITTQGSITSCKCCEVKHEQGIETDSRRNSSYVEPMISPMASLSSSDRSVSSCSEISVDMNLHDRAIQENGSYRSYSHIESNGKTLPKSNGHEEKDNGVEATNNSVDEETEDSNSFEDDVNAQIWDPPEPENQEDDLVGSVAFNDDDDECGDGTPWGKPSSLSPSSSDRSGNYKFEEKQRAMEEVKNGKFKALVSQLLKLVDVAPCGQDGENWVDIVTSLSWQAAQFLKPDAIVGTIDPNDYAKVKCIPTGARSESQLIQGLVFKKHAAHKHMPTKYKNPRLLLVQGALGQSSSGLSSFSTMDQEKDYLNSVIEVLASCHPNVILVEKSVSRDIQEYTLKNGMTLVFDMKLHRLDRIARCTGSPILSLDMMASQKLKHCDSFHIEKFVEEHAGSNEGGKKPSKTLMFIEGCPTRLGCTILLKGAKSDELKKVKCVVHCAVIMAYHLILETSFLVDQKAMFFTLSSAEEANVLSRDQEPTNLDIDASSPRLEASAESKSHDIPISSGFNDGDFYNSNTESDGNSLFYEPYSPAILSGFSSLSASFKKAVGENFPLASSSYQSLSSYLGFPESESNDNCIKSVSGLTSPKDLDHYEAEDKSSSDEEKSPNVEQSDSSNESSEASQELKNGDYDEVQTKDGINGMLDSQSILVLMSKRNALRGTVCEQSHFSHIMFYKNFDVPLGQFLVDNLLTQRTQCDVCGELPQAHVYYYAHHKKQLTIKVQRLHPEKTLRGEAEGKIWMWSRCGKCKHGDGVTKSTKRVLISTAASKLSLGKFLELGFSQHSSSHRLSSCGHSFHRDFIYFFGLGPMVALFRYSPVAIYTVAVPPQKLQLSHTIKQDVLRDEIENVYTKGILLFTEVSNSLKELKSQFEGLSLDLQGSIKEFSDIEDMLKQERSEFEENIQKIFSKNGNSDQTAHRLLSLNRLLWELLVSSCIWDRRMNSLLSRDIVVIANSSVDGKKIQGQESNGVAPEVKVDTEMTIEGGELNLKLDASADVDDSSTNEIPIEGPFDESRSSDPGEVSLVHEGIDIPIEGELSPKELSREDSVVIPDNYHSEDSEADNEPDSDRLQVKRSKTNFPNVSSYDSVADLNLLKKNVSETSLLHHSENSKGWFWSPFAEIIGLEMRDLQRLYFQKFESVSSYTRENIPEAYQLISEEGRRLHIPLGTDIVSDYEGELSSIIACALALLKEGDVSMKSLESSYSLPHFSSITSSRWSSNTSTDSDSVHLTPSVSLDESRFSSFDGLNLLESLVPPGTVNPVVHLGFEKSLGKSRYTVVCPYANQFRDLRNLCCQSEVDYITSLSRCKHWDAKGGKSNAFFAKTLDDRLIIKEIRKIEFESFMKFAEDYFKYMKASFEVGNQTCLAKVLGIYQVVERPNKGGKEVRHDLMVMENLTFGRNFTRQYDLKGALHARLNTKSKDPGDVLLDQNFVNDMNSSPLYVSSTAKRLLIRAVWNDTAFLNSINVMDYSLLVVVDTQRRELVCGIIDYLRQYTWDKQLETWVKSSLVPKNLLPTVVSPIEYKRRFRKFMSTHFLSVPDNWCSGNSSGNFELDRVRE</sequence>
<dbReference type="GO" id="GO:0000285">
    <property type="term" value="F:1-phosphatidylinositol-3-phosphate 5-kinase activity"/>
    <property type="evidence" value="ECO:0007669"/>
    <property type="project" value="UniProtKB-EC"/>
</dbReference>
<accession>A0A7J6FSD1</accession>
<dbReference type="SUPFAM" id="SSF56104">
    <property type="entry name" value="SAICAR synthase-like"/>
    <property type="match status" value="1"/>
</dbReference>
<evidence type="ECO:0000256" key="4">
    <source>
        <dbReference type="ARBA" id="ARBA00022777"/>
    </source>
</evidence>
<evidence type="ECO:0000256" key="7">
    <source>
        <dbReference type="ARBA" id="ARBA00077223"/>
    </source>
</evidence>
<dbReference type="Gene3D" id="3.30.800.10">
    <property type="entry name" value="Phosphatidylinositol Phosphate Kinase II Beta"/>
    <property type="match status" value="1"/>
</dbReference>
<protein>
    <recommendedName>
        <fullName evidence="1">1-phosphatidylinositol-3-phosphate 5-kinase</fullName>
        <ecNumber evidence="1">2.7.1.150</ecNumber>
    </recommendedName>
    <alternativeName>
        <fullName evidence="7">Phosphatidylinositol 3-phosphate 5-kinase type III</fullName>
    </alternativeName>
</protein>
<dbReference type="Gene3D" id="3.30.810.10">
    <property type="entry name" value="2-Layer Sandwich"/>
    <property type="match status" value="1"/>
</dbReference>
<evidence type="ECO:0000256" key="6">
    <source>
        <dbReference type="ARBA" id="ARBA00023464"/>
    </source>
</evidence>
<dbReference type="PANTHER" id="PTHR45748:SF4">
    <property type="entry name" value="1-PHOSPHATIDYLINOSITOL-3-PHOSPHATE 5-KINASE FAB1D-RELATED"/>
    <property type="match status" value="1"/>
</dbReference>
<keyword evidence="4 8" id="KW-0418">Kinase</keyword>
<dbReference type="EMBL" id="JAATIP010000104">
    <property type="protein sequence ID" value="KAF4372730.1"/>
    <property type="molecule type" value="Genomic_DNA"/>
</dbReference>
<proteinExistence type="predicted"/>
<dbReference type="PANTHER" id="PTHR45748">
    <property type="entry name" value="1-PHOSPHATIDYLINOSITOL 3-PHOSPHATE 5-KINASE-RELATED"/>
    <property type="match status" value="1"/>
</dbReference>
<feature type="compositionally biased region" description="Basic and acidic residues" evidence="9">
    <location>
        <begin position="628"/>
        <end position="647"/>
    </location>
</feature>
<name>A0A7J6FSD1_CANSA</name>
<keyword evidence="3 8" id="KW-0547">Nucleotide-binding</keyword>
<evidence type="ECO:0000259" key="10">
    <source>
        <dbReference type="PROSITE" id="PS51455"/>
    </source>
</evidence>
<dbReference type="Gene3D" id="3.50.7.10">
    <property type="entry name" value="GroEL"/>
    <property type="match status" value="1"/>
</dbReference>
<dbReference type="FunFam" id="3.50.7.10:FF:000007">
    <property type="entry name" value="1-phosphatidylinositol 3-phosphate 5-kinase isoform X1"/>
    <property type="match status" value="1"/>
</dbReference>
<evidence type="ECO:0000256" key="9">
    <source>
        <dbReference type="SAM" id="MobiDB-lite"/>
    </source>
</evidence>